<feature type="transmembrane region" description="Helical" evidence="1">
    <location>
        <begin position="86"/>
        <end position="107"/>
    </location>
</feature>
<keyword evidence="1" id="KW-0812">Transmembrane</keyword>
<keyword evidence="1" id="KW-1133">Transmembrane helix</keyword>
<dbReference type="Gene3D" id="1.10.10.10">
    <property type="entry name" value="Winged helix-like DNA-binding domain superfamily/Winged helix DNA-binding domain"/>
    <property type="match status" value="1"/>
</dbReference>
<keyword evidence="3" id="KW-1185">Reference proteome</keyword>
<reference evidence="2 3" key="1">
    <citation type="submission" date="2017-11" db="EMBL/GenBank/DDBJ databases">
        <title>Rhodohalobacter 15182 sp. nov., isolated from a salt lake.</title>
        <authorList>
            <person name="Han S."/>
        </authorList>
    </citation>
    <scope>NUCLEOTIDE SEQUENCE [LARGE SCALE GENOMIC DNA]</scope>
    <source>
        <strain evidence="2 3">15182</strain>
    </source>
</reference>
<accession>A0A2N0VJ40</accession>
<dbReference type="Proteomes" id="UP000233398">
    <property type="component" value="Unassembled WGS sequence"/>
</dbReference>
<dbReference type="GO" id="GO:0043565">
    <property type="term" value="F:sequence-specific DNA binding"/>
    <property type="evidence" value="ECO:0007669"/>
    <property type="project" value="InterPro"/>
</dbReference>
<dbReference type="EMBL" id="PISP01000001">
    <property type="protein sequence ID" value="PKD44203.1"/>
    <property type="molecule type" value="Genomic_DNA"/>
</dbReference>
<protein>
    <submittedName>
        <fullName evidence="2">Uncharacterized protein</fullName>
    </submittedName>
</protein>
<organism evidence="2 3">
    <name type="scientific">Rhodohalobacter barkolensis</name>
    <dbReference type="NCBI Taxonomy" id="2053187"/>
    <lineage>
        <taxon>Bacteria</taxon>
        <taxon>Pseudomonadati</taxon>
        <taxon>Balneolota</taxon>
        <taxon>Balneolia</taxon>
        <taxon>Balneolales</taxon>
        <taxon>Balneolaceae</taxon>
        <taxon>Rhodohalobacter</taxon>
    </lineage>
</organism>
<dbReference type="RefSeq" id="WP_101071493.1">
    <property type="nucleotide sequence ID" value="NZ_PISP01000001.1"/>
</dbReference>
<sequence>MSNSSKNFTKEEKAAIALKAASGQESKLQELAEEHGISVEEIRNWMRETGVTDVNDDDSVSIEVTDDYDKSVTYGASFDTPNYQRIVFWSAFGSAVVLLIIVSVFYVHSYTTSNVADRTSEESQFYNIEEIQQREAETLNSYGVVDSEEGIYRIPIDQAISEIVNESN</sequence>
<dbReference type="InterPro" id="IPR036388">
    <property type="entry name" value="WH-like_DNA-bd_sf"/>
</dbReference>
<keyword evidence="1" id="KW-0472">Membrane</keyword>
<name>A0A2N0VJ40_9BACT</name>
<proteinExistence type="predicted"/>
<evidence type="ECO:0000256" key="1">
    <source>
        <dbReference type="SAM" id="Phobius"/>
    </source>
</evidence>
<dbReference type="InterPro" id="IPR010921">
    <property type="entry name" value="Trp_repressor/repl_initiator"/>
</dbReference>
<dbReference type="SUPFAM" id="SSF48295">
    <property type="entry name" value="TrpR-like"/>
    <property type="match status" value="1"/>
</dbReference>
<dbReference type="AlphaFoldDB" id="A0A2N0VJ40"/>
<comment type="caution">
    <text evidence="2">The sequence shown here is derived from an EMBL/GenBank/DDBJ whole genome shotgun (WGS) entry which is preliminary data.</text>
</comment>
<evidence type="ECO:0000313" key="3">
    <source>
        <dbReference type="Proteomes" id="UP000233398"/>
    </source>
</evidence>
<gene>
    <name evidence="2" type="ORF">CWD77_01670</name>
</gene>
<evidence type="ECO:0000313" key="2">
    <source>
        <dbReference type="EMBL" id="PKD44203.1"/>
    </source>
</evidence>
<dbReference type="OrthoDB" id="1524226at2"/>